<sequence length="418" mass="46829">MDNYPADREVWYRYHSIDSSKVDLINDLQAVLDECPRANHAELQRKLTQADALLGFVLEELREEDAANARAVKALRDWFLDIVGARTSTGQTYDGRLAQTSFRPEHAYENAHPGPVETGNDEHGLQNSSRHPAKRPRLSLEQTQSPSDELRANWTSPAPRATNGLAPIRRPGRRYTKKQWTRIPPDRQRQLSHKGYIEETDAGMVAPEPCSACSESSLPGANSVCMAYKPETVHEYYRAVGQNWRSCSECMGRRGTCSFVADANARLQATAKPRSTEDLASASNPPSVQEKPATFSDPRRKPPEDMAPLLRRPLNVPPVKSYDWDSVNDARKRRLSHFGYIQETDAGMLVHKPCTHCSYYRSSGNTPLVCRVYDPTTVSKYSKATAIGSKKCGWCWISNSDCSFVVEAQREAERAAKG</sequence>
<dbReference type="AlphaFoldDB" id="A0A2H1GFP1"/>
<dbReference type="EMBL" id="LT854257">
    <property type="protein sequence ID" value="SMR52365.1"/>
    <property type="molecule type" value="Genomic_DNA"/>
</dbReference>
<accession>A0A2H1GFP1</accession>
<proteinExistence type="predicted"/>
<name>A0A2H1GFP1_ZYMTR</name>
<feature type="region of interest" description="Disordered" evidence="1">
    <location>
        <begin position="107"/>
        <end position="189"/>
    </location>
</feature>
<dbReference type="Proteomes" id="UP000245764">
    <property type="component" value="Chromosome 5"/>
</dbReference>
<evidence type="ECO:0000256" key="1">
    <source>
        <dbReference type="SAM" id="MobiDB-lite"/>
    </source>
</evidence>
<feature type="region of interest" description="Disordered" evidence="1">
    <location>
        <begin position="270"/>
        <end position="314"/>
    </location>
</feature>
<gene>
    <name evidence="2" type="ORF">ZT1E4_G5771</name>
</gene>
<protein>
    <submittedName>
        <fullName evidence="2">Uncharacterized protein</fullName>
    </submittedName>
</protein>
<reference evidence="3" key="1">
    <citation type="submission" date="2017-05" db="EMBL/GenBank/DDBJ databases">
        <authorList>
            <person name="Song R."/>
            <person name="Chenine A.L."/>
            <person name="Ruprecht R.M."/>
        </authorList>
    </citation>
    <scope>NUCLEOTIDE SEQUENCE [LARGE SCALE GENOMIC DNA]</scope>
</reference>
<organism evidence="2 3">
    <name type="scientific">Zymoseptoria tritici ST99CH_1E4</name>
    <dbReference type="NCBI Taxonomy" id="1276532"/>
    <lineage>
        <taxon>Eukaryota</taxon>
        <taxon>Fungi</taxon>
        <taxon>Dikarya</taxon>
        <taxon>Ascomycota</taxon>
        <taxon>Pezizomycotina</taxon>
        <taxon>Dothideomycetes</taxon>
        <taxon>Dothideomycetidae</taxon>
        <taxon>Mycosphaerellales</taxon>
        <taxon>Mycosphaerellaceae</taxon>
        <taxon>Zymoseptoria</taxon>
    </lineage>
</organism>
<feature type="compositionally biased region" description="Basic residues" evidence="1">
    <location>
        <begin position="170"/>
        <end position="180"/>
    </location>
</feature>
<evidence type="ECO:0000313" key="2">
    <source>
        <dbReference type="EMBL" id="SMR52365.1"/>
    </source>
</evidence>
<evidence type="ECO:0000313" key="3">
    <source>
        <dbReference type="Proteomes" id="UP000245764"/>
    </source>
</evidence>